<dbReference type="InterPro" id="IPR016024">
    <property type="entry name" value="ARM-type_fold"/>
</dbReference>
<dbReference type="EMBL" id="JAJOMB010000007">
    <property type="protein sequence ID" value="MCD5312330.1"/>
    <property type="molecule type" value="Genomic_DNA"/>
</dbReference>
<reference evidence="2" key="1">
    <citation type="submission" date="2021-11" db="EMBL/GenBank/DDBJ databases">
        <title>Streptomyces corallinus and Kineosporia corallina sp. nov., two new coral-derived marine actinobacteria.</title>
        <authorList>
            <person name="Buangrab K."/>
            <person name="Sutthacheep M."/>
            <person name="Yeemin T."/>
            <person name="Harunari E."/>
            <person name="Igarashi Y."/>
            <person name="Sripreechasak P."/>
            <person name="Kanchanasin P."/>
            <person name="Tanasupawat S."/>
            <person name="Phongsopitanun W."/>
        </authorList>
    </citation>
    <scope>NUCLEOTIDE SEQUENCE</scope>
    <source>
        <strain evidence="2">JCM 31032</strain>
    </source>
</reference>
<sequence>MLTDAVVWRIAGGVVGAALKSAPVKNTALRAVGREPLQLAVKNSLAKALEVLQERHPGWTGSLFDASFLEHEAAPLIARVITRGQQVVPADLARSYVRSLSSSGERLPLVREVEPAATTFLEAFTAAITSESAAGPVLDARAIDELRTDLAAVRAALGAGAATEATTWDYLDWAIDRNLHLDPRGTFQTQRQVKLRLEEIFVSLDAAVLNELNGPDTEHDEPSASESSGSRVVLGWKTVLGAHPQVVVLGDPGAGKTTLLRHLALANARALADPDAPREDLPEGRVRLPVLIRIGDYAQDETWRRSSLTDFLEKFHDLADCPADALGDLFTQRLANGDVLILLDGLDEITTVTDRTGVVKRVEEFVRRHAGAGNRFVITSRVAGYREVPLTGDFVHFRARDMDREQIEGFLRRWCLAVEQAQAPHASAELHRGAAGAEVSAILAAVDHAPGVARLAVNPLMLRILALIHSTGAQLPQKRIELYRLAADTLARTWRTAQGVPASALAEERHVTRLLGDLAYWIHSNRPDGMARHDEILQVLGPRWAKINGQPWDEEDPSPTVLSEVEKFLATVRVHTGLFVERAPGRYGFLHLTFQEYYAARYLVALPRRRIGLIRAQLHDPRWQEPILLALGFTGLSSAEASNDLVAAAVLALGDEDEEPAPTPHEELLGRDFLFALRCLADEIPVDRPLAEKLLGQAAEELMHCQGRAQYSGYRASVLAVLSSMQSASYREVLAGRFLQAVPGGSEQRCRWIGAAAVVAAEPRMLEQLLEFSVGADRQVQFHAAGALATWVPEIESRILDLSRDESVDLGVRARLVAAWAEAGMPGLQVEERLVQFSLDPGLDPLGRAQVLLGLEVTAETVGQLLELGKDPKLTSAEELMVLTSLAQEAGDPRVGDRLLVLSRDETQDLSLRDAAIGALGRASSSPETTEYLLELISAPELEPLLRSRAVKALNRADGRQQVNDRLLAWAADEAQPAVVRSSAVAALGERPLTDEVTQVLLPLACDTQQGSALRAAVLTALGWADRRTPGLAEWLLKVGSDPETELALRRPALVAWIQLAGWDLASRLIGDLDPGRTDCLIGSLSCCLQSSERILGVRARPAVQLLFYLRLRQPVVDFVPLVNLMLTPHLGARGAVVDELVKVGASPVHHVQVCELLLAALDDTRFGEIGRPHGRPARDYAYDALRRLLADEV</sequence>
<comment type="caution">
    <text evidence="2">The sequence shown here is derived from an EMBL/GenBank/DDBJ whole genome shotgun (WGS) entry which is preliminary data.</text>
</comment>
<dbReference type="Pfam" id="PF05729">
    <property type="entry name" value="NACHT"/>
    <property type="match status" value="1"/>
</dbReference>
<dbReference type="Gene3D" id="3.40.50.300">
    <property type="entry name" value="P-loop containing nucleotide triphosphate hydrolases"/>
    <property type="match status" value="1"/>
</dbReference>
<evidence type="ECO:0000259" key="1">
    <source>
        <dbReference type="PROSITE" id="PS50837"/>
    </source>
</evidence>
<keyword evidence="3" id="KW-1185">Reference proteome</keyword>
<evidence type="ECO:0000313" key="2">
    <source>
        <dbReference type="EMBL" id="MCD5312330.1"/>
    </source>
</evidence>
<protein>
    <submittedName>
        <fullName evidence="2">NACHT domain-containing protein</fullName>
    </submittedName>
</protein>
<organism evidence="2 3">
    <name type="scientific">Kineosporia babensis</name>
    <dbReference type="NCBI Taxonomy" id="499548"/>
    <lineage>
        <taxon>Bacteria</taxon>
        <taxon>Bacillati</taxon>
        <taxon>Actinomycetota</taxon>
        <taxon>Actinomycetes</taxon>
        <taxon>Kineosporiales</taxon>
        <taxon>Kineosporiaceae</taxon>
        <taxon>Kineosporia</taxon>
    </lineage>
</organism>
<dbReference type="SUPFAM" id="SSF52540">
    <property type="entry name" value="P-loop containing nucleoside triphosphate hydrolases"/>
    <property type="match status" value="1"/>
</dbReference>
<dbReference type="AlphaFoldDB" id="A0A9X1NEH3"/>
<accession>A0A9X1NEH3</accession>
<dbReference type="Gene3D" id="1.25.10.10">
    <property type="entry name" value="Leucine-rich Repeat Variant"/>
    <property type="match status" value="1"/>
</dbReference>
<dbReference type="InterPro" id="IPR011989">
    <property type="entry name" value="ARM-like"/>
</dbReference>
<dbReference type="InterPro" id="IPR027417">
    <property type="entry name" value="P-loop_NTPase"/>
</dbReference>
<dbReference type="SUPFAM" id="SSF48371">
    <property type="entry name" value="ARM repeat"/>
    <property type="match status" value="1"/>
</dbReference>
<proteinExistence type="predicted"/>
<feature type="domain" description="NACHT" evidence="1">
    <location>
        <begin position="244"/>
        <end position="381"/>
    </location>
</feature>
<dbReference type="RefSeq" id="WP_231442424.1">
    <property type="nucleotide sequence ID" value="NZ_JAJOMB010000007.1"/>
</dbReference>
<name>A0A9X1NEH3_9ACTN</name>
<dbReference type="PANTHER" id="PTHR46844:SF1">
    <property type="entry name" value="SLR5058 PROTEIN"/>
    <property type="match status" value="1"/>
</dbReference>
<dbReference type="Proteomes" id="UP001138997">
    <property type="component" value="Unassembled WGS sequence"/>
</dbReference>
<dbReference type="PANTHER" id="PTHR46844">
    <property type="entry name" value="SLR5058 PROTEIN"/>
    <property type="match status" value="1"/>
</dbReference>
<dbReference type="PROSITE" id="PS50837">
    <property type="entry name" value="NACHT"/>
    <property type="match status" value="1"/>
</dbReference>
<gene>
    <name evidence="2" type="ORF">LR394_15590</name>
</gene>
<evidence type="ECO:0000313" key="3">
    <source>
        <dbReference type="Proteomes" id="UP001138997"/>
    </source>
</evidence>
<dbReference type="InterPro" id="IPR007111">
    <property type="entry name" value="NACHT_NTPase"/>
</dbReference>